<dbReference type="InterPro" id="IPR009003">
    <property type="entry name" value="Peptidase_S1_PA"/>
</dbReference>
<dbReference type="VEuPathDB" id="VectorBase:AALFPA_045355"/>
<dbReference type="PANTHER" id="PTHR24256">
    <property type="entry name" value="TRYPTASE-RELATED"/>
    <property type="match status" value="1"/>
</dbReference>
<keyword evidence="2" id="KW-0325">Glycoprotein</keyword>
<keyword evidence="1" id="KW-1015">Disulfide bond</keyword>
<dbReference type="InterPro" id="IPR043504">
    <property type="entry name" value="Peptidase_S1_PA_chymotrypsin"/>
</dbReference>
<keyword evidence="6" id="KW-0645">Protease</keyword>
<dbReference type="AlphaFoldDB" id="A0A1W7R7D9"/>
<feature type="chain" id="PRO_5012935959" evidence="4">
    <location>
        <begin position="18"/>
        <end position="475"/>
    </location>
</feature>
<dbReference type="VEuPathDB" id="VectorBase:AALC636_028410"/>
<dbReference type="GO" id="GO:0006508">
    <property type="term" value="P:proteolysis"/>
    <property type="evidence" value="ECO:0007669"/>
    <property type="project" value="UniProtKB-KW"/>
</dbReference>
<dbReference type="Gene3D" id="2.40.10.10">
    <property type="entry name" value="Trypsin-like serine proteases"/>
    <property type="match status" value="3"/>
</dbReference>
<accession>A0A1W7R7D9</accession>
<dbReference type="Pfam" id="PF00089">
    <property type="entry name" value="Trypsin"/>
    <property type="match status" value="1"/>
</dbReference>
<dbReference type="VEuPathDB" id="VectorBase:AALF019831"/>
<dbReference type="EMBL" id="GEHC01000582">
    <property type="protein sequence ID" value="JAV47063.1"/>
    <property type="molecule type" value="Transcribed_RNA"/>
</dbReference>
<dbReference type="SMART" id="SM00020">
    <property type="entry name" value="Tryp_SPc"/>
    <property type="match status" value="1"/>
</dbReference>
<feature type="signal peptide" evidence="4">
    <location>
        <begin position="1"/>
        <end position="17"/>
    </location>
</feature>
<dbReference type="InterPro" id="IPR018114">
    <property type="entry name" value="TRYPSIN_HIS"/>
</dbReference>
<dbReference type="PROSITE" id="PS50240">
    <property type="entry name" value="TRYPSIN_DOM"/>
    <property type="match status" value="1"/>
</dbReference>
<keyword evidence="6" id="KW-0378">Hydrolase</keyword>
<dbReference type="SUPFAM" id="SSF50494">
    <property type="entry name" value="Trypsin-like serine proteases"/>
    <property type="match status" value="2"/>
</dbReference>
<dbReference type="GO" id="GO:0004252">
    <property type="term" value="F:serine-type endopeptidase activity"/>
    <property type="evidence" value="ECO:0007669"/>
    <property type="project" value="InterPro"/>
</dbReference>
<evidence type="ECO:0000256" key="4">
    <source>
        <dbReference type="SAM" id="SignalP"/>
    </source>
</evidence>
<dbReference type="InterPro" id="IPR051487">
    <property type="entry name" value="Ser/Thr_Proteases_Immune/Dev"/>
</dbReference>
<name>A0A1W7R7D9_AEDAL</name>
<keyword evidence="4" id="KW-0732">Signal</keyword>
<dbReference type="PROSITE" id="PS00134">
    <property type="entry name" value="TRYPSIN_HIS"/>
    <property type="match status" value="1"/>
</dbReference>
<evidence type="ECO:0000259" key="5">
    <source>
        <dbReference type="PROSITE" id="PS50240"/>
    </source>
</evidence>
<sequence length="475" mass="53342">MVQIVLIASLLFVGTTGSSYKTCGQRNDSAAVWPWHVTILPLNQDTDDVPACGGTILNDLFVITAGHCVYDLSGNEFAPSELIVTIDRPSGARTEYVRRIFFPYAFNVNQFENDVVLLKLKQSITFSDEVGPICFSEDSDGSSVSSVTIPISTNRNKIVHTVEWSTTNSTLCHGTNYYIFNASYNHSICMGHLLATDKFQLHRGSGLITQRNNAWHLDGVLLYTIGPNELNPTYGGGLLLAAYAKAVSKISNKHLITSISDMKCKYYNEIEVENAKSYFHPYISLKRKSDNYVMPDCIGTLISENFVLTAAICTQELEKVLVWKDIIDMKHYNVFHIHFHPNDVNRQGIALVQLDEAVINMEHFITCLWTDDQDPLEFNTQFKHGSMFLKLGAKVQYRPGEAVSYRFEDCHSFTVSLACKTGDVLATKKIDEKVQRIIGLITKNIVNCGSKTTLNVVSYQEWIEDIVWGNVTTRN</sequence>
<evidence type="ECO:0000256" key="3">
    <source>
        <dbReference type="ARBA" id="ARBA00024195"/>
    </source>
</evidence>
<reference evidence="6" key="1">
    <citation type="submission" date="2016-03" db="EMBL/GenBank/DDBJ databases">
        <title>RNAseq analyses of the sensorial organs of adult female Aedes albopictus.</title>
        <authorList>
            <person name="Fabrizio L."/>
            <person name="Ribeiro J.M."/>
            <person name="Arca B."/>
        </authorList>
    </citation>
    <scope>NUCLEOTIDE SEQUENCE</scope>
</reference>
<evidence type="ECO:0000256" key="1">
    <source>
        <dbReference type="ARBA" id="ARBA00023157"/>
    </source>
</evidence>
<dbReference type="InterPro" id="IPR001254">
    <property type="entry name" value="Trypsin_dom"/>
</dbReference>
<organism evidence="6">
    <name type="scientific">Aedes albopictus</name>
    <name type="common">Asian tiger mosquito</name>
    <name type="synonym">Stegomyia albopicta</name>
    <dbReference type="NCBI Taxonomy" id="7160"/>
    <lineage>
        <taxon>Eukaryota</taxon>
        <taxon>Metazoa</taxon>
        <taxon>Ecdysozoa</taxon>
        <taxon>Arthropoda</taxon>
        <taxon>Hexapoda</taxon>
        <taxon>Insecta</taxon>
        <taxon>Pterygota</taxon>
        <taxon>Neoptera</taxon>
        <taxon>Endopterygota</taxon>
        <taxon>Diptera</taxon>
        <taxon>Nematocera</taxon>
        <taxon>Culicoidea</taxon>
        <taxon>Culicidae</taxon>
        <taxon>Culicinae</taxon>
        <taxon>Aedini</taxon>
        <taxon>Aedes</taxon>
        <taxon>Stegomyia</taxon>
    </lineage>
</organism>
<evidence type="ECO:0000256" key="2">
    <source>
        <dbReference type="ARBA" id="ARBA00023180"/>
    </source>
</evidence>
<dbReference type="InterPro" id="IPR001314">
    <property type="entry name" value="Peptidase_S1A"/>
</dbReference>
<proteinExistence type="inferred from homology"/>
<protein>
    <submittedName>
        <fullName evidence="6">Putative trypsin-like serine protease</fullName>
    </submittedName>
</protein>
<dbReference type="PRINTS" id="PR00722">
    <property type="entry name" value="CHYMOTRYPSIN"/>
</dbReference>
<feature type="domain" description="Peptidase S1" evidence="5">
    <location>
        <begin position="12"/>
        <end position="323"/>
    </location>
</feature>
<evidence type="ECO:0000313" key="6">
    <source>
        <dbReference type="EMBL" id="JAV47063.1"/>
    </source>
</evidence>
<comment type="similarity">
    <text evidence="3">Belongs to the peptidase S1 family. CLIP subfamily.</text>
</comment>